<dbReference type="InterPro" id="IPR029070">
    <property type="entry name" value="Chitinase_insertion_sf"/>
</dbReference>
<dbReference type="Gene3D" id="3.10.50.10">
    <property type="match status" value="1"/>
</dbReference>
<organism evidence="3 4">
    <name type="scientific">Propionicimonas paludicola</name>
    <dbReference type="NCBI Taxonomy" id="185243"/>
    <lineage>
        <taxon>Bacteria</taxon>
        <taxon>Bacillati</taxon>
        <taxon>Actinomycetota</taxon>
        <taxon>Actinomycetes</taxon>
        <taxon>Propionibacteriales</taxon>
        <taxon>Nocardioidaceae</taxon>
        <taxon>Propionicimonas</taxon>
    </lineage>
</organism>
<sequence length="374" mass="39605">MRSRITAVPLAGVVLSVGLLLVSGCTAPAASPSASAPASATTPTPTPTPSVAAGKIALGYYAGDAPIVYNSVTSFTSSINAVSAARFEINTSGEVTGTLPNKELIPFDKAHNIRTYAGVYDSAGNGFDGKLAHTAMVTNKDKMITSLVTLAKDGGYDGLNLDFEALEVADRDAYTAFVTELSSKLHAEGLTLILSVPAKAADDKTDDWSYPFDYVAIGKVADLLQLMTYDQNGPDWSDPGPVAGADWVESCLKYATSTVEPSKLLLGLGAYGYDWDITAHKKTGAYPASFVAWTKFSDWLKVPGAVEHWNDTSLSPSVTYTLKGHKHEAWFENTKSIEAKTSFIPKYHLAGFAMYALGQEDASFWQAATAGAGA</sequence>
<evidence type="ECO:0000313" key="3">
    <source>
        <dbReference type="EMBL" id="PFG15537.1"/>
    </source>
</evidence>
<feature type="signal peptide" evidence="1">
    <location>
        <begin position="1"/>
        <end position="29"/>
    </location>
</feature>
<dbReference type="PROSITE" id="PS51910">
    <property type="entry name" value="GH18_2"/>
    <property type="match status" value="1"/>
</dbReference>
<protein>
    <submittedName>
        <fullName evidence="3">Spore germination protein YaaH</fullName>
    </submittedName>
</protein>
<comment type="caution">
    <text evidence="3">The sequence shown here is derived from an EMBL/GenBank/DDBJ whole genome shotgun (WGS) entry which is preliminary data.</text>
</comment>
<reference evidence="3 4" key="1">
    <citation type="submission" date="2017-10" db="EMBL/GenBank/DDBJ databases">
        <title>Sequencing the genomes of 1000 actinobacteria strains.</title>
        <authorList>
            <person name="Klenk H.-P."/>
        </authorList>
    </citation>
    <scope>NUCLEOTIDE SEQUENCE [LARGE SCALE GENOMIC DNA]</scope>
    <source>
        <strain evidence="3 4">DSM 15597</strain>
    </source>
</reference>
<keyword evidence="4" id="KW-1185">Reference proteome</keyword>
<dbReference type="OrthoDB" id="276604at2"/>
<dbReference type="GO" id="GO:0008061">
    <property type="term" value="F:chitin binding"/>
    <property type="evidence" value="ECO:0007669"/>
    <property type="project" value="InterPro"/>
</dbReference>
<accession>A0A2A9CM53</accession>
<dbReference type="Pfam" id="PF00704">
    <property type="entry name" value="Glyco_hydro_18"/>
    <property type="match status" value="1"/>
</dbReference>
<dbReference type="Gene3D" id="3.20.20.80">
    <property type="entry name" value="Glycosidases"/>
    <property type="match status" value="1"/>
</dbReference>
<dbReference type="Proteomes" id="UP000226079">
    <property type="component" value="Unassembled WGS sequence"/>
</dbReference>
<dbReference type="SUPFAM" id="SSF51445">
    <property type="entry name" value="(Trans)glycosidases"/>
    <property type="match status" value="1"/>
</dbReference>
<evidence type="ECO:0000256" key="1">
    <source>
        <dbReference type="SAM" id="SignalP"/>
    </source>
</evidence>
<dbReference type="GO" id="GO:0005975">
    <property type="term" value="P:carbohydrate metabolic process"/>
    <property type="evidence" value="ECO:0007669"/>
    <property type="project" value="InterPro"/>
</dbReference>
<gene>
    <name evidence="3" type="ORF">ATK74_0057</name>
</gene>
<evidence type="ECO:0000259" key="2">
    <source>
        <dbReference type="PROSITE" id="PS51910"/>
    </source>
</evidence>
<name>A0A2A9CM53_9ACTN</name>
<evidence type="ECO:0000313" key="4">
    <source>
        <dbReference type="Proteomes" id="UP000226079"/>
    </source>
</evidence>
<dbReference type="InterPro" id="IPR001223">
    <property type="entry name" value="Glyco_hydro18_cat"/>
</dbReference>
<dbReference type="PANTHER" id="PTHR46066">
    <property type="entry name" value="CHITINASE DOMAIN-CONTAINING PROTEIN 1 FAMILY MEMBER"/>
    <property type="match status" value="1"/>
</dbReference>
<dbReference type="SMART" id="SM00636">
    <property type="entry name" value="Glyco_18"/>
    <property type="match status" value="1"/>
</dbReference>
<dbReference type="PROSITE" id="PS51257">
    <property type="entry name" value="PROKAR_LIPOPROTEIN"/>
    <property type="match status" value="1"/>
</dbReference>
<keyword evidence="1" id="KW-0732">Signal</keyword>
<proteinExistence type="predicted"/>
<dbReference type="AlphaFoldDB" id="A0A2A9CM53"/>
<feature type="chain" id="PRO_5012111713" evidence="1">
    <location>
        <begin position="30"/>
        <end position="374"/>
    </location>
</feature>
<dbReference type="InterPro" id="IPR017853">
    <property type="entry name" value="GH"/>
</dbReference>
<feature type="domain" description="GH18" evidence="2">
    <location>
        <begin position="55"/>
        <end position="374"/>
    </location>
</feature>
<dbReference type="RefSeq" id="WP_098459161.1">
    <property type="nucleotide sequence ID" value="NZ_PDJC01000001.1"/>
</dbReference>
<dbReference type="EMBL" id="PDJC01000001">
    <property type="protein sequence ID" value="PFG15537.1"/>
    <property type="molecule type" value="Genomic_DNA"/>
</dbReference>
<dbReference type="InterPro" id="IPR011583">
    <property type="entry name" value="Chitinase_II/V-like_cat"/>
</dbReference>
<dbReference type="PANTHER" id="PTHR46066:SF2">
    <property type="entry name" value="CHITINASE DOMAIN-CONTAINING PROTEIN 1"/>
    <property type="match status" value="1"/>
</dbReference>